<dbReference type="GO" id="GO:0072344">
    <property type="term" value="P:rescue of stalled ribosome"/>
    <property type="evidence" value="ECO:0007669"/>
    <property type="project" value="UniProtKB-UniRule"/>
</dbReference>
<proteinExistence type="inferred from homology"/>
<evidence type="ECO:0000256" key="9">
    <source>
        <dbReference type="RuleBase" id="RU004320"/>
    </source>
</evidence>
<dbReference type="Gene3D" id="3.40.50.1470">
    <property type="entry name" value="Peptidyl-tRNA hydrolase"/>
    <property type="match status" value="1"/>
</dbReference>
<feature type="site" description="Stabilizes the basic form of H active site to accept a proton" evidence="7">
    <location>
        <position position="93"/>
    </location>
</feature>
<dbReference type="OrthoDB" id="9800507at2"/>
<reference evidence="10 11" key="1">
    <citation type="submission" date="2019-03" db="EMBL/GenBank/DDBJ databases">
        <title>Genomic Encyclopedia of Archaeal and Bacterial Type Strains, Phase II (KMG-II): from individual species to whole genera.</title>
        <authorList>
            <person name="Goeker M."/>
        </authorList>
    </citation>
    <scope>NUCLEOTIDE SEQUENCE [LARGE SCALE GENOMIC DNA]</scope>
    <source>
        <strain evidence="10 11">DSM 24425</strain>
    </source>
</reference>
<feature type="binding site" evidence="7">
    <location>
        <position position="68"/>
    </location>
    <ligand>
        <name>tRNA</name>
        <dbReference type="ChEBI" id="CHEBI:17843"/>
    </ligand>
</feature>
<dbReference type="PROSITE" id="PS01195">
    <property type="entry name" value="PEPT_TRNA_HYDROL_1"/>
    <property type="match status" value="1"/>
</dbReference>
<comment type="caution">
    <text evidence="7">Lacks conserved residue(s) required for the propagation of feature annotation.</text>
</comment>
<feature type="binding site" evidence="7">
    <location>
        <position position="66"/>
    </location>
    <ligand>
        <name>tRNA</name>
        <dbReference type="ChEBI" id="CHEBI:17843"/>
    </ligand>
</feature>
<dbReference type="Pfam" id="PF01195">
    <property type="entry name" value="Pept_tRNA_hydro"/>
    <property type="match status" value="1"/>
</dbReference>
<feature type="binding site" evidence="7">
    <location>
        <position position="15"/>
    </location>
    <ligand>
        <name>tRNA</name>
        <dbReference type="ChEBI" id="CHEBI:17843"/>
    </ligand>
</feature>
<evidence type="ECO:0000256" key="3">
    <source>
        <dbReference type="ARBA" id="ARBA00022801"/>
    </source>
</evidence>
<evidence type="ECO:0000313" key="11">
    <source>
        <dbReference type="Proteomes" id="UP000295777"/>
    </source>
</evidence>
<dbReference type="PANTHER" id="PTHR17224">
    <property type="entry name" value="PEPTIDYL-TRNA HYDROLASE"/>
    <property type="match status" value="1"/>
</dbReference>
<gene>
    <name evidence="7" type="primary">pth</name>
    <name evidence="10" type="ORF">CLV27_1366</name>
</gene>
<dbReference type="CDD" id="cd00462">
    <property type="entry name" value="PTH"/>
    <property type="match status" value="1"/>
</dbReference>
<feature type="active site" description="Proton acceptor" evidence="7">
    <location>
        <position position="20"/>
    </location>
</feature>
<keyword evidence="4 7" id="KW-0694">RNA-binding</keyword>
<comment type="catalytic activity">
    <reaction evidence="7 8">
        <text>an N-acyl-L-alpha-aminoacyl-tRNA + H2O = an N-acyl-L-amino acid + a tRNA + H(+)</text>
        <dbReference type="Rhea" id="RHEA:54448"/>
        <dbReference type="Rhea" id="RHEA-COMP:10123"/>
        <dbReference type="Rhea" id="RHEA-COMP:13883"/>
        <dbReference type="ChEBI" id="CHEBI:15377"/>
        <dbReference type="ChEBI" id="CHEBI:15378"/>
        <dbReference type="ChEBI" id="CHEBI:59874"/>
        <dbReference type="ChEBI" id="CHEBI:78442"/>
        <dbReference type="ChEBI" id="CHEBI:138191"/>
        <dbReference type="EC" id="3.1.1.29"/>
    </reaction>
</comment>
<evidence type="ECO:0000256" key="6">
    <source>
        <dbReference type="ARBA" id="ARBA00050038"/>
    </source>
</evidence>
<evidence type="ECO:0000256" key="5">
    <source>
        <dbReference type="ARBA" id="ARBA00038063"/>
    </source>
</evidence>
<dbReference type="FunFam" id="3.40.50.1470:FF:000001">
    <property type="entry name" value="Peptidyl-tRNA hydrolase"/>
    <property type="match status" value="1"/>
</dbReference>
<evidence type="ECO:0000256" key="2">
    <source>
        <dbReference type="ARBA" id="ARBA00022555"/>
    </source>
</evidence>
<comment type="subcellular location">
    <subcellularLocation>
        <location evidence="7">Cytoplasm</location>
    </subcellularLocation>
</comment>
<comment type="similarity">
    <text evidence="5 7 9">Belongs to the PTH family.</text>
</comment>
<dbReference type="PANTHER" id="PTHR17224:SF1">
    <property type="entry name" value="PEPTIDYL-TRNA HYDROLASE"/>
    <property type="match status" value="1"/>
</dbReference>
<organism evidence="10 11">
    <name type="scientific">Phorcysia thermohydrogeniphila</name>
    <dbReference type="NCBI Taxonomy" id="936138"/>
    <lineage>
        <taxon>Bacteria</taxon>
        <taxon>Pseudomonadati</taxon>
        <taxon>Aquificota</taxon>
        <taxon>Aquificia</taxon>
        <taxon>Desulfurobacteriales</taxon>
        <taxon>Desulfurobacteriaceae</taxon>
        <taxon>Phorcysia</taxon>
    </lineage>
</organism>
<dbReference type="Proteomes" id="UP000295777">
    <property type="component" value="Unassembled WGS sequence"/>
</dbReference>
<feature type="site" description="Discriminates between blocked and unblocked aminoacyl-tRNA" evidence="7">
    <location>
        <position position="10"/>
    </location>
</feature>
<dbReference type="InterPro" id="IPR018171">
    <property type="entry name" value="Pept_tRNA_hydro_CS"/>
</dbReference>
<dbReference type="AlphaFoldDB" id="A0A4R1GA36"/>
<dbReference type="NCBIfam" id="TIGR00447">
    <property type="entry name" value="pth"/>
    <property type="match status" value="1"/>
</dbReference>
<sequence length="191" mass="21459">MVRLIVGLGNPGKEYERTRHNVGWMVLDKLCEELGCSFSREKFDGLFAEYRTDDGGKVLLLKPLTFMNRSGESVGKFVRFYKLQPKEVLVVYDDLDLPLGKLRLRLKGSSGGHKGVLSVEHALGTKDFPRLRVGIGRPERKEEVVDYVLSPFKKEEIDIIEKAICKAADCLKAVLESGEIDNKIMNRCNGG</sequence>
<accession>A0A4R1GA36</accession>
<dbReference type="EC" id="3.1.1.29" evidence="1 7"/>
<evidence type="ECO:0000256" key="8">
    <source>
        <dbReference type="RuleBase" id="RU000673"/>
    </source>
</evidence>
<name>A0A4R1GA36_9BACT</name>
<comment type="caution">
    <text evidence="10">The sequence shown here is derived from an EMBL/GenBank/DDBJ whole genome shotgun (WGS) entry which is preliminary data.</text>
</comment>
<comment type="subunit">
    <text evidence="7">Monomer.</text>
</comment>
<dbReference type="GO" id="GO:0004045">
    <property type="term" value="F:peptidyl-tRNA hydrolase activity"/>
    <property type="evidence" value="ECO:0007669"/>
    <property type="project" value="UniProtKB-UniRule"/>
</dbReference>
<dbReference type="GO" id="GO:0006515">
    <property type="term" value="P:protein quality control for misfolded or incompletely synthesized proteins"/>
    <property type="evidence" value="ECO:0007669"/>
    <property type="project" value="UniProtKB-UniRule"/>
</dbReference>
<protein>
    <recommendedName>
        <fullName evidence="6 7">Peptidyl-tRNA hydrolase</fullName>
        <shortName evidence="7">Pth</shortName>
        <ecNumber evidence="1 7">3.1.1.29</ecNumber>
    </recommendedName>
</protein>
<comment type="function">
    <text evidence="7">Catalyzes the release of premature peptidyl moieties from peptidyl-tRNA molecules trapped in stalled 50S ribosomal subunits, and thus maintains levels of free tRNAs and 50S ribosomes.</text>
</comment>
<evidence type="ECO:0000313" key="10">
    <source>
        <dbReference type="EMBL" id="TCK03295.1"/>
    </source>
</evidence>
<dbReference type="InterPro" id="IPR036416">
    <property type="entry name" value="Pept_tRNA_hydro_sf"/>
</dbReference>
<comment type="function">
    <text evidence="7">Hydrolyzes ribosome-free peptidyl-tRNAs (with 1 or more amino acids incorporated), which drop off the ribosome during protein synthesis, or as a result of ribosome stalling.</text>
</comment>
<keyword evidence="3 7" id="KW-0378">Hydrolase</keyword>
<dbReference type="GO" id="GO:0005737">
    <property type="term" value="C:cytoplasm"/>
    <property type="evidence" value="ECO:0007669"/>
    <property type="project" value="UniProtKB-SubCell"/>
</dbReference>
<dbReference type="EMBL" id="SMFV01000005">
    <property type="protein sequence ID" value="TCK03295.1"/>
    <property type="molecule type" value="Genomic_DNA"/>
</dbReference>
<dbReference type="GO" id="GO:0000049">
    <property type="term" value="F:tRNA binding"/>
    <property type="evidence" value="ECO:0007669"/>
    <property type="project" value="UniProtKB-UniRule"/>
</dbReference>
<dbReference type="HAMAP" id="MF_00083">
    <property type="entry name" value="Pept_tRNA_hydro_bact"/>
    <property type="match status" value="1"/>
</dbReference>
<keyword evidence="2 7" id="KW-0820">tRNA-binding</keyword>
<evidence type="ECO:0000256" key="7">
    <source>
        <dbReference type="HAMAP-Rule" id="MF_00083"/>
    </source>
</evidence>
<evidence type="ECO:0000256" key="4">
    <source>
        <dbReference type="ARBA" id="ARBA00022884"/>
    </source>
</evidence>
<evidence type="ECO:0000256" key="1">
    <source>
        <dbReference type="ARBA" id="ARBA00013260"/>
    </source>
</evidence>
<dbReference type="InterPro" id="IPR001328">
    <property type="entry name" value="Pept_tRNA_hydro"/>
</dbReference>
<dbReference type="RefSeq" id="WP_132527132.1">
    <property type="nucleotide sequence ID" value="NZ_SMFV01000005.1"/>
</dbReference>
<keyword evidence="11" id="KW-1185">Reference proteome</keyword>
<dbReference type="SUPFAM" id="SSF53178">
    <property type="entry name" value="Peptidyl-tRNA hydrolase-like"/>
    <property type="match status" value="1"/>
</dbReference>
<keyword evidence="7" id="KW-0963">Cytoplasm</keyword>